<keyword evidence="2" id="KW-1185">Reference proteome</keyword>
<dbReference type="Proteomes" id="UP000011115">
    <property type="component" value="Unassembled WGS sequence"/>
</dbReference>
<dbReference type="InParanoid" id="M1DY87"/>
<protein>
    <recommendedName>
        <fullName evidence="3">Integrase core domain containing protein</fullName>
    </recommendedName>
</protein>
<proteinExistence type="predicted"/>
<name>M1DY87_SOLTU</name>
<reference evidence="2" key="1">
    <citation type="journal article" date="2011" name="Nature">
        <title>Genome sequence and analysis of the tuber crop potato.</title>
        <authorList>
            <consortium name="The Potato Genome Sequencing Consortium"/>
        </authorList>
    </citation>
    <scope>NUCLEOTIDE SEQUENCE [LARGE SCALE GENOMIC DNA]</scope>
    <source>
        <strain evidence="2">cv. DM1-3 516 R44</strain>
    </source>
</reference>
<dbReference type="AlphaFoldDB" id="M1DY87"/>
<dbReference type="PaxDb" id="4113-PGSC0003DMT400096351"/>
<accession>M1DY87</accession>
<dbReference type="EnsemblPlants" id="PGSC0003DMT400096351">
    <property type="protein sequence ID" value="PGSC0003DMT400096351"/>
    <property type="gene ID" value="PGSC0003DMG400045922"/>
</dbReference>
<evidence type="ECO:0000313" key="2">
    <source>
        <dbReference type="Proteomes" id="UP000011115"/>
    </source>
</evidence>
<dbReference type="HOGENOM" id="CLU_028647_7_1_1"/>
<evidence type="ECO:0008006" key="3">
    <source>
        <dbReference type="Google" id="ProtNLM"/>
    </source>
</evidence>
<evidence type="ECO:0000313" key="1">
    <source>
        <dbReference type="EnsemblPlants" id="PGSC0003DMT400096351"/>
    </source>
</evidence>
<organism evidence="1 2">
    <name type="scientific">Solanum tuberosum</name>
    <name type="common">Potato</name>
    <dbReference type="NCBI Taxonomy" id="4113"/>
    <lineage>
        <taxon>Eukaryota</taxon>
        <taxon>Viridiplantae</taxon>
        <taxon>Streptophyta</taxon>
        <taxon>Embryophyta</taxon>
        <taxon>Tracheophyta</taxon>
        <taxon>Spermatophyta</taxon>
        <taxon>Magnoliopsida</taxon>
        <taxon>eudicotyledons</taxon>
        <taxon>Gunneridae</taxon>
        <taxon>Pentapetalae</taxon>
        <taxon>asterids</taxon>
        <taxon>lamiids</taxon>
        <taxon>Solanales</taxon>
        <taxon>Solanaceae</taxon>
        <taxon>Solanoideae</taxon>
        <taxon>Solaneae</taxon>
        <taxon>Solanum</taxon>
    </lineage>
</organism>
<dbReference type="Gramene" id="PGSC0003DMT400096351">
    <property type="protein sequence ID" value="PGSC0003DMT400096351"/>
    <property type="gene ID" value="PGSC0003DMG400045922"/>
</dbReference>
<sequence>MNRKIDALELRVKERPQPGPIIDVATFQTELAKLQADVDALTAPMEVVLEPTPKLDDDNVVLSVLEDEIPSLDPPCVAGKRIHTSGTTTDPEIEIRATKREKQQLAVAQQQSIINEELRQRRVMELSPS</sequence>
<reference evidence="1" key="2">
    <citation type="submission" date="2015-06" db="UniProtKB">
        <authorList>
            <consortium name="EnsemblPlants"/>
        </authorList>
    </citation>
    <scope>IDENTIFICATION</scope>
    <source>
        <strain evidence="1">DM1-3 516 R44</strain>
    </source>
</reference>